<proteinExistence type="predicted"/>
<comment type="caution">
    <text evidence="2">The sequence shown here is derived from an EMBL/GenBank/DDBJ whole genome shotgun (WGS) entry which is preliminary data.</text>
</comment>
<gene>
    <name evidence="2" type="ORF">CFOL_v3_13766</name>
</gene>
<accession>A0A1Q3BQU1</accession>
<keyword evidence="3" id="KW-1185">Reference proteome</keyword>
<name>A0A1Q3BQU1_CEPFO</name>
<evidence type="ECO:0000313" key="3">
    <source>
        <dbReference type="Proteomes" id="UP000187406"/>
    </source>
</evidence>
<sequence>MGCICSKVLSRSISYHEELNQRFHGGASDNPVLEGSGRDHFLALICTANLVVANKIQSGSSNPESNAFHESDMKDEITKTSYTWELNASIQQGQETFSRPEVLLLPPPPRKAVESIDVNLLRRSTSCQWNSEKNNEVSSLSVESYINREMALSRSFHTVEEYDAMVQKLCLSNKQQTRCEGEDHVPKHGEVNIYETHEIKKKASAAEERSVIEEIGTQSVTVTSSTSKGSSNFVEDVTHQGNAVLHRGSKRKAIAKGLESLKIPPTIEFPIVASLREGINGEGEVDSPGSYVTPKFGSYSFPFSGTENKGRSKGVTFDQELVDAFEECMQQLEAEEESILKQLSEVNEER</sequence>
<organism evidence="2 3">
    <name type="scientific">Cephalotus follicularis</name>
    <name type="common">Albany pitcher plant</name>
    <dbReference type="NCBI Taxonomy" id="3775"/>
    <lineage>
        <taxon>Eukaryota</taxon>
        <taxon>Viridiplantae</taxon>
        <taxon>Streptophyta</taxon>
        <taxon>Embryophyta</taxon>
        <taxon>Tracheophyta</taxon>
        <taxon>Spermatophyta</taxon>
        <taxon>Magnoliopsida</taxon>
        <taxon>eudicotyledons</taxon>
        <taxon>Gunneridae</taxon>
        <taxon>Pentapetalae</taxon>
        <taxon>rosids</taxon>
        <taxon>fabids</taxon>
        <taxon>Oxalidales</taxon>
        <taxon>Cephalotaceae</taxon>
        <taxon>Cephalotus</taxon>
    </lineage>
</organism>
<evidence type="ECO:0000256" key="1">
    <source>
        <dbReference type="SAM" id="Coils"/>
    </source>
</evidence>
<feature type="coiled-coil region" evidence="1">
    <location>
        <begin position="322"/>
        <end position="349"/>
    </location>
</feature>
<evidence type="ECO:0000313" key="2">
    <source>
        <dbReference type="EMBL" id="GAV70268.1"/>
    </source>
</evidence>
<dbReference type="AlphaFoldDB" id="A0A1Q3BQU1"/>
<protein>
    <submittedName>
        <fullName evidence="2">Uncharacterized protein</fullName>
    </submittedName>
</protein>
<dbReference type="OrthoDB" id="1937661at2759"/>
<reference evidence="3" key="1">
    <citation type="submission" date="2016-04" db="EMBL/GenBank/DDBJ databases">
        <title>Cephalotus genome sequencing.</title>
        <authorList>
            <person name="Fukushima K."/>
            <person name="Hasebe M."/>
            <person name="Fang X."/>
        </authorList>
    </citation>
    <scope>NUCLEOTIDE SEQUENCE [LARGE SCALE GENOMIC DNA]</scope>
    <source>
        <strain evidence="3">cv. St1</strain>
    </source>
</reference>
<keyword evidence="1" id="KW-0175">Coiled coil</keyword>
<dbReference type="Proteomes" id="UP000187406">
    <property type="component" value="Unassembled WGS sequence"/>
</dbReference>
<dbReference type="EMBL" id="BDDD01000794">
    <property type="protein sequence ID" value="GAV70268.1"/>
    <property type="molecule type" value="Genomic_DNA"/>
</dbReference>
<dbReference type="InParanoid" id="A0A1Q3BQU1"/>